<comment type="similarity">
    <text evidence="16">In the C-terminal section; belongs to the aspartate/ornithine carbamoyltransferase superfamily. ATCase family.</text>
</comment>
<dbReference type="InterPro" id="IPR011059">
    <property type="entry name" value="Metal-dep_hydrolase_composite"/>
</dbReference>
<feature type="domain" description="ATP-grasp" evidence="26">
    <location>
        <begin position="1077"/>
        <end position="1268"/>
    </location>
</feature>
<dbReference type="GO" id="GO:0044205">
    <property type="term" value="P:'de novo' UMP biosynthetic process"/>
    <property type="evidence" value="ECO:0007669"/>
    <property type="project" value="UniProtKB-UniPathway"/>
</dbReference>
<dbReference type="NCBIfam" id="NF009455">
    <property type="entry name" value="PRK12815.1"/>
    <property type="match status" value="1"/>
</dbReference>
<dbReference type="InterPro" id="IPR005479">
    <property type="entry name" value="CPAse_ATP-bd"/>
</dbReference>
<protein>
    <submittedName>
        <fullName evidence="28">Uncharacterized protein</fullName>
    </submittedName>
</protein>
<dbReference type="InterPro" id="IPR011761">
    <property type="entry name" value="ATP-grasp"/>
</dbReference>
<feature type="domain" description="MGS-like" evidence="27">
    <location>
        <begin position="1334"/>
        <end position="1489"/>
    </location>
</feature>
<dbReference type="FunFam" id="3.40.50.20:FF:000012">
    <property type="entry name" value="Carbamoyl-phosphate synthase 1, mitochondrial"/>
    <property type="match status" value="1"/>
</dbReference>
<dbReference type="InterPro" id="IPR006132">
    <property type="entry name" value="Asp/Orn_carbamoyltranf_P-bd"/>
</dbReference>
<dbReference type="GO" id="GO:0016597">
    <property type="term" value="F:amino acid binding"/>
    <property type="evidence" value="ECO:0007669"/>
    <property type="project" value="InterPro"/>
</dbReference>
<dbReference type="InterPro" id="IPR005480">
    <property type="entry name" value="CPSase_lsu_oligo"/>
</dbReference>
<dbReference type="Gene3D" id="3.30.1490.20">
    <property type="entry name" value="ATP-grasp fold, A domain"/>
    <property type="match status" value="1"/>
</dbReference>
<dbReference type="PRINTS" id="PR00101">
    <property type="entry name" value="ATCASE"/>
</dbReference>
<accession>A0A1X7VFV7</accession>
<dbReference type="NCBIfam" id="NF002032">
    <property type="entry name" value="PRK00856.1"/>
    <property type="match status" value="1"/>
</dbReference>
<evidence type="ECO:0000256" key="24">
    <source>
        <dbReference type="PROSITE-ProRule" id="PRU00409"/>
    </source>
</evidence>
<dbReference type="UniPathway" id="UPA00070">
    <property type="reaction ID" value="UER00115"/>
</dbReference>
<reference evidence="29" key="1">
    <citation type="journal article" date="2010" name="Nature">
        <title>The Amphimedon queenslandica genome and the evolution of animal complexity.</title>
        <authorList>
            <person name="Srivastava M."/>
            <person name="Simakov O."/>
            <person name="Chapman J."/>
            <person name="Fahey B."/>
            <person name="Gauthier M.E."/>
            <person name="Mitros T."/>
            <person name="Richards G.S."/>
            <person name="Conaco C."/>
            <person name="Dacre M."/>
            <person name="Hellsten U."/>
            <person name="Larroux C."/>
            <person name="Putnam N.H."/>
            <person name="Stanke M."/>
            <person name="Adamska M."/>
            <person name="Darling A."/>
            <person name="Degnan S.M."/>
            <person name="Oakley T.H."/>
            <person name="Plachetzki D.C."/>
            <person name="Zhai Y."/>
            <person name="Adamski M."/>
            <person name="Calcino A."/>
            <person name="Cummins S.F."/>
            <person name="Goodstein D.M."/>
            <person name="Harris C."/>
            <person name="Jackson D.J."/>
            <person name="Leys S.P."/>
            <person name="Shu S."/>
            <person name="Woodcroft B.J."/>
            <person name="Vervoort M."/>
            <person name="Kosik K.S."/>
            <person name="Manning G."/>
            <person name="Degnan B.M."/>
            <person name="Rokhsar D.S."/>
        </authorList>
    </citation>
    <scope>NUCLEOTIDE SEQUENCE [LARGE SCALE GENOMIC DNA]</scope>
</reference>
<comment type="similarity">
    <text evidence="18">In the 2nd section; belongs to the CarB family.</text>
</comment>
<keyword evidence="13" id="KW-0665">Pyrimidine biosynthesis</keyword>
<dbReference type="FunFam" id="3.20.20.140:FF:000036">
    <property type="entry name" value="Carbamoyl-phosphate synthase large chain"/>
    <property type="match status" value="1"/>
</dbReference>
<evidence type="ECO:0000256" key="7">
    <source>
        <dbReference type="ARBA" id="ARBA00022679"/>
    </source>
</evidence>
<dbReference type="PROSITE" id="PS51273">
    <property type="entry name" value="GATASE_TYPE_1"/>
    <property type="match status" value="1"/>
</dbReference>
<dbReference type="InterPro" id="IPR029062">
    <property type="entry name" value="Class_I_gatase-like"/>
</dbReference>
<comment type="catalytic activity">
    <reaction evidence="23">
        <text>L-glutamine + H2O = L-glutamate + NH4(+)</text>
        <dbReference type="Rhea" id="RHEA:15889"/>
        <dbReference type="ChEBI" id="CHEBI:15377"/>
        <dbReference type="ChEBI" id="CHEBI:28938"/>
        <dbReference type="ChEBI" id="CHEBI:29985"/>
        <dbReference type="ChEBI" id="CHEBI:58359"/>
        <dbReference type="EC" id="3.5.1.2"/>
    </reaction>
</comment>
<dbReference type="FunFam" id="3.40.50.20:FF:000002">
    <property type="entry name" value="Carbamoyl-phosphate synthase large chain"/>
    <property type="match status" value="1"/>
</dbReference>
<dbReference type="InterPro" id="IPR016185">
    <property type="entry name" value="PreATP-grasp_dom_sf"/>
</dbReference>
<dbReference type="HAMAP" id="MF_00001">
    <property type="entry name" value="Asp_carb_tr"/>
    <property type="match status" value="1"/>
</dbReference>
<keyword evidence="29" id="KW-1185">Reference proteome</keyword>
<dbReference type="EnsemblMetazoa" id="XM_019993455.1">
    <property type="protein sequence ID" value="XP_019849014.1"/>
    <property type="gene ID" value="LOC100635388"/>
</dbReference>
<evidence type="ECO:0000256" key="21">
    <source>
        <dbReference type="ARBA" id="ARBA00048816"/>
    </source>
</evidence>
<keyword evidence="5" id="KW-0021">Allosteric enzyme</keyword>
<dbReference type="eggNOG" id="KOG0370">
    <property type="taxonomic scope" value="Eukaryota"/>
</dbReference>
<keyword evidence="8" id="KW-0479">Metal-binding</keyword>
<comment type="pathway">
    <text evidence="3">Pyrimidine metabolism; UMP biosynthesis via de novo pathway; (S)-dihydroorotate from bicarbonate: step 2/3.</text>
</comment>
<dbReference type="Pfam" id="PF02142">
    <property type="entry name" value="MGS"/>
    <property type="match status" value="1"/>
</dbReference>
<dbReference type="InterPro" id="IPR035686">
    <property type="entry name" value="CPSase_GATase1"/>
</dbReference>
<dbReference type="InterPro" id="IPR036897">
    <property type="entry name" value="CarbamoylP_synth_lsu_oligo_sf"/>
</dbReference>
<dbReference type="InterPro" id="IPR017926">
    <property type="entry name" value="GATASE"/>
</dbReference>
<dbReference type="Pfam" id="PF00185">
    <property type="entry name" value="OTCace"/>
    <property type="match status" value="1"/>
</dbReference>
<dbReference type="SUPFAM" id="SSF53671">
    <property type="entry name" value="Aspartate/ornithine carbamoyltransferase"/>
    <property type="match status" value="1"/>
</dbReference>
<dbReference type="GO" id="GO:0019240">
    <property type="term" value="P:citrulline biosynthetic process"/>
    <property type="evidence" value="ECO:0007669"/>
    <property type="project" value="TreeGrafter"/>
</dbReference>
<dbReference type="GO" id="GO:0004087">
    <property type="term" value="F:carbamoyl-phosphate synthase (ammonia) activity"/>
    <property type="evidence" value="ECO:0007669"/>
    <property type="project" value="UniProtKB-EC"/>
</dbReference>
<evidence type="ECO:0000256" key="3">
    <source>
        <dbReference type="ARBA" id="ARBA00004852"/>
    </source>
</evidence>
<dbReference type="SUPFAM" id="SSF48108">
    <property type="entry name" value="Carbamoyl phosphate synthetase, large subunit connection domain"/>
    <property type="match status" value="1"/>
</dbReference>
<dbReference type="SUPFAM" id="SSF56059">
    <property type="entry name" value="Glutathione synthetase ATP-binding domain-like"/>
    <property type="match status" value="2"/>
</dbReference>
<dbReference type="Gene3D" id="3.20.20.140">
    <property type="entry name" value="Metal-dependent hydrolases"/>
    <property type="match status" value="1"/>
</dbReference>
<dbReference type="SUPFAM" id="SSF52317">
    <property type="entry name" value="Class I glutamine amidotransferase-like"/>
    <property type="match status" value="1"/>
</dbReference>
<dbReference type="GO" id="GO:0006207">
    <property type="term" value="P:'de novo' pyrimidine nucleobase biosynthetic process"/>
    <property type="evidence" value="ECO:0007669"/>
    <property type="project" value="InterPro"/>
</dbReference>
<dbReference type="FunFam" id="3.40.50.1370:FF:000005">
    <property type="entry name" value="CAD protein-like isoform X1"/>
    <property type="match status" value="1"/>
</dbReference>
<dbReference type="GO" id="GO:0005829">
    <property type="term" value="C:cytosol"/>
    <property type="evidence" value="ECO:0007669"/>
    <property type="project" value="TreeGrafter"/>
</dbReference>
<evidence type="ECO:0000259" key="27">
    <source>
        <dbReference type="PROSITE" id="PS51855"/>
    </source>
</evidence>
<dbReference type="InParanoid" id="A0A1X7VFV7"/>
<dbReference type="SUPFAM" id="SSF52335">
    <property type="entry name" value="Methylglyoxal synthase-like"/>
    <property type="match status" value="1"/>
</dbReference>
<evidence type="ECO:0000256" key="5">
    <source>
        <dbReference type="ARBA" id="ARBA00022533"/>
    </source>
</evidence>
<dbReference type="Pfam" id="PF02787">
    <property type="entry name" value="CPSase_L_D3"/>
    <property type="match status" value="1"/>
</dbReference>
<evidence type="ECO:0000256" key="11">
    <source>
        <dbReference type="ARBA" id="ARBA00022801"/>
    </source>
</evidence>
<evidence type="ECO:0000259" key="26">
    <source>
        <dbReference type="PROSITE" id="PS50975"/>
    </source>
</evidence>
<comment type="catalytic activity">
    <reaction evidence="22">
        <text>carbamoyl phosphate + L-aspartate = N-carbamoyl-L-aspartate + phosphate + H(+)</text>
        <dbReference type="Rhea" id="RHEA:20013"/>
        <dbReference type="ChEBI" id="CHEBI:15378"/>
        <dbReference type="ChEBI" id="CHEBI:29991"/>
        <dbReference type="ChEBI" id="CHEBI:32814"/>
        <dbReference type="ChEBI" id="CHEBI:43474"/>
        <dbReference type="ChEBI" id="CHEBI:58228"/>
        <dbReference type="EC" id="2.1.3.2"/>
    </reaction>
</comment>
<keyword evidence="14" id="KW-0511">Multifunctional enzyme</keyword>
<dbReference type="FunFam" id="1.10.1030.10:FF:000001">
    <property type="entry name" value="Carbamoyl-phosphate synthase large chain"/>
    <property type="match status" value="1"/>
</dbReference>
<dbReference type="SUPFAM" id="SSF52021">
    <property type="entry name" value="Carbamoyl phosphate synthetase, small subunit N-terminal domain"/>
    <property type="match status" value="1"/>
</dbReference>
<dbReference type="NCBIfam" id="TIGR01369">
    <property type="entry name" value="CPSaseII_lrg"/>
    <property type="match status" value="1"/>
</dbReference>
<dbReference type="GO" id="GO:0004088">
    <property type="term" value="F:carbamoyl-phosphate synthase (glutamine-hydrolyzing) activity"/>
    <property type="evidence" value="ECO:0007669"/>
    <property type="project" value="UniProtKB-EC"/>
</dbReference>
<dbReference type="HAMAP" id="MF_01209">
    <property type="entry name" value="CPSase_S_chain"/>
    <property type="match status" value="1"/>
</dbReference>
<dbReference type="PANTHER" id="PTHR11405">
    <property type="entry name" value="CARBAMOYLTRANSFERASE FAMILY MEMBER"/>
    <property type="match status" value="1"/>
</dbReference>
<evidence type="ECO:0000313" key="28">
    <source>
        <dbReference type="EnsemblMetazoa" id="Aqu2.1.39175_001"/>
    </source>
</evidence>
<dbReference type="InterPro" id="IPR006131">
    <property type="entry name" value="Asp_carbamoyltransf_Asp/Orn-bd"/>
</dbReference>
<comment type="similarity">
    <text evidence="17">In the N-terminal section; belongs to the CarA family.</text>
</comment>
<dbReference type="STRING" id="400682.A0A1X7VFV7"/>
<dbReference type="Gene3D" id="3.40.50.1370">
    <property type="entry name" value="Aspartate/ornithine carbamoyltransferase"/>
    <property type="match status" value="2"/>
</dbReference>
<dbReference type="GO" id="GO:0005524">
    <property type="term" value="F:ATP binding"/>
    <property type="evidence" value="ECO:0007669"/>
    <property type="project" value="UniProtKB-UniRule"/>
</dbReference>
<evidence type="ECO:0000256" key="9">
    <source>
        <dbReference type="ARBA" id="ARBA00022737"/>
    </source>
</evidence>
<dbReference type="InterPro" id="IPR002474">
    <property type="entry name" value="CarbamoylP_synth_ssu_N"/>
</dbReference>
<evidence type="ECO:0000256" key="10">
    <source>
        <dbReference type="ARBA" id="ARBA00022741"/>
    </source>
</evidence>
<dbReference type="Gene3D" id="3.40.50.1380">
    <property type="entry name" value="Methylglyoxal synthase-like domain"/>
    <property type="match status" value="1"/>
</dbReference>
<dbReference type="InterPro" id="IPR036901">
    <property type="entry name" value="Asp/Orn_carbamoylTrfase_sf"/>
</dbReference>
<dbReference type="KEGG" id="aqu:100635388"/>
<dbReference type="InterPro" id="IPR006274">
    <property type="entry name" value="CarbamoylP_synth_ssu"/>
</dbReference>
<evidence type="ECO:0000256" key="6">
    <source>
        <dbReference type="ARBA" id="ARBA00022598"/>
    </source>
</evidence>
<name>A0A1X7VFV7_AMPQE</name>
<dbReference type="Pfam" id="PF00988">
    <property type="entry name" value="CPSase_sm_chain"/>
    <property type="match status" value="1"/>
</dbReference>
<dbReference type="SMART" id="SM00851">
    <property type="entry name" value="MGS"/>
    <property type="match status" value="1"/>
</dbReference>
<evidence type="ECO:0000256" key="12">
    <source>
        <dbReference type="ARBA" id="ARBA00022840"/>
    </source>
</evidence>
<evidence type="ECO:0000313" key="29">
    <source>
        <dbReference type="Proteomes" id="UP000007879"/>
    </source>
</evidence>
<dbReference type="InterPro" id="IPR006275">
    <property type="entry name" value="CPSase_lsu"/>
</dbReference>
<comment type="catalytic activity">
    <reaction evidence="20">
        <text>(S)-dihydroorotate + H2O = N-carbamoyl-L-aspartate + H(+)</text>
        <dbReference type="Rhea" id="RHEA:24296"/>
        <dbReference type="ChEBI" id="CHEBI:15377"/>
        <dbReference type="ChEBI" id="CHEBI:15378"/>
        <dbReference type="ChEBI" id="CHEBI:30864"/>
        <dbReference type="ChEBI" id="CHEBI:32814"/>
        <dbReference type="EC" id="3.5.2.3"/>
    </reaction>
</comment>
<evidence type="ECO:0000256" key="15">
    <source>
        <dbReference type="ARBA" id="ARBA00043968"/>
    </source>
</evidence>
<dbReference type="FunFam" id="3.50.30.20:FF:000002">
    <property type="entry name" value="Carbamoyl-phosphate synthase 1, mitochondrial"/>
    <property type="match status" value="1"/>
</dbReference>
<dbReference type="GO" id="GO:0004359">
    <property type="term" value="F:glutaminase activity"/>
    <property type="evidence" value="ECO:0007669"/>
    <property type="project" value="UniProtKB-EC"/>
</dbReference>
<dbReference type="InterPro" id="IPR013815">
    <property type="entry name" value="ATP_grasp_subdomain_1"/>
</dbReference>
<dbReference type="NCBIfam" id="NF003671">
    <property type="entry name" value="PRK05294.1"/>
    <property type="match status" value="1"/>
</dbReference>
<evidence type="ECO:0000256" key="8">
    <source>
        <dbReference type="ARBA" id="ARBA00022723"/>
    </source>
</evidence>
<feature type="domain" description="ATP-grasp" evidence="26">
    <location>
        <begin position="543"/>
        <end position="735"/>
    </location>
</feature>
<dbReference type="Pfam" id="PF12890">
    <property type="entry name" value="DHOase"/>
    <property type="match status" value="1"/>
</dbReference>
<keyword evidence="7" id="KW-0808">Transferase</keyword>
<evidence type="ECO:0000256" key="1">
    <source>
        <dbReference type="ARBA" id="ARBA00001947"/>
    </source>
</evidence>
<dbReference type="PROSITE" id="PS00483">
    <property type="entry name" value="DIHYDROOROTASE_2"/>
    <property type="match status" value="1"/>
</dbReference>
<dbReference type="SMART" id="SM01096">
    <property type="entry name" value="CPSase_L_D3"/>
    <property type="match status" value="1"/>
</dbReference>
<comment type="similarity">
    <text evidence="15">In the 3rd section; belongs to the metallo-dependent hydrolases superfamily. DHOase family. CAD subfamily.</text>
</comment>
<proteinExistence type="inferred from homology"/>
<dbReference type="PROSITE" id="PS00097">
    <property type="entry name" value="CARBAMOYLTRANSFERASE"/>
    <property type="match status" value="1"/>
</dbReference>
<dbReference type="InterPro" id="IPR005483">
    <property type="entry name" value="CPSase_dom"/>
</dbReference>
<keyword evidence="11" id="KW-0378">Hydrolase</keyword>
<dbReference type="FunFam" id="3.40.50.1380:FF:000005">
    <property type="entry name" value="CAD protein-like isoform X1"/>
    <property type="match status" value="1"/>
</dbReference>
<sequence>MSRRPAQLVLEDGTVYSGWGFGAQRDTPGEVVFQTGMVGYVESLTDPSYRGQILVLTYPLIGNYGVPGKEKDEHGLLKTFESYMIHASALIVGDYTEQYSHWEAELSLGEWLKQENIPGIYGVDTRSLTQKIREHGTMMGYVVGISEGNGFAEGEKFEDPNKRNLVKEVSIESPVTYNPGSNRLRILAVDVGIKYNQIRCLVSRGASVTVVPWDYNFNDDDFDGLFLSNGPGNPRMCSETIKNLQTLLRKPAPPGGHRVPVFGICLGHQLLSLAAGTTSYKMKYGNRGHNLPCIHPPSGRCFITTQNHGFAVTDSNLPPDWSILFTNANDNSNEGLVHKRDPYFSVQFHPEHMGGPRDLEGLFDVFLDACKERKNRQGGVPLREKLDEFLGSLGNSPLGGSVPNGVPAPIRMTRDNLKKVLILGSGGLSIGQAGEFDYSGSQAIKALREEGIRSVLINPNIATVQTSKGLADKVYFLPITPDYVTQVIRNERPDGILLSFGGQTALNCGVKLEKAGVLSQYNIKVLGTPAKAVELTEDRQLFAEELKKINEPVAPSRAAYSVQEAVKAGEVLGYPVLVRAAYALGGLGSGFASNVQELETLVSAAFAHTSQVLIDKSLKGWKEVEYEVVRDAYDNCITVCNMENLDPLGIHTGESIVVAPSQTLTNNEYNLLRSVAIKTVRHLGVIGECNIQYALSPDSRQYYIIEVNARLSRSSALASKATGYPLAYVAAKLALGRPLPELRNSVTTATTACFEPSLDYVVVKIPRWDLSKFTHVSTEIGSSMKSVGEVMAVGRKFEEALQKALRMVNESCLGFDPKFLQLRKEDLNHPTDKRIFTVAAALDSGYSIDELYQLTRIDKWFLYKMKNIIDCNNMLGKHDQQTLNKEMLLYSKQLGFSDRQIARSINSTELAIRGLRKSLSVTPSIKQIDTVAAEYPAHTNYLYLTYNGETNDLDFPGGAIMVLGSGVYRIGSSVEFDSCAVGCIRELRKLGKKTIMVNYNPETVSTDYDECERLYFDELSFETVMDIYDLEQPEGLILSMGGQLPNNIAMPLYHQKVRILGTSPEMIDSAENRYKFSRLLDTIGVQQPRWKELTQIESANEFCESVGYPCLVRPSYVLSGAAMNVAYSNHDLKLYLNDAVAVSKDHPVVISKYIQDAKEIDVDSVACDGVIVAMAISEHVENAGVHSGDATLVLPAQDLNKETVHKIRSITESIARALSVSGPFNIQLIAKDNQLKVIECNLRVSRSFPFVSKTLDVDFVSLATQVIIGQKVKPVSINFKNLGRVGVKVPQFSFSRLAGADVKLGVEMASTGEVACFGEDRYEAYIKAILSTGFILPEKTVLLSIGSYKHKSELLESVKLLNEMNYTLYASLGTADFYSAHGVETKAIDWPFGENGSSGLKSNRQLMSISDYLSQRKIHLVINLPLRQHKASSFITHGYKTRRMAVEHAVPLITDIKCAKLFIKALFKMQKKAPELKTYFDCISSHRTVRLPGLIDTHVHVREPGQTHKEDFASCTAAALAGGITLIGCMPNTVPATIDNESLALTQKCARAGARCDYGIYLGASADNYPYLHRLSSQSFALKMYLNKTFTSLRLDSMESWIKHFENWSSDRVICVHAEERTTAAVLLLAELYKKRVHVCHVARKEEIIIIRAAKEKGLPVTCEVAPHHLFLTHEDAVRLGGGKGEVRPCLVTAEDQEALWENMDIIDSFATDHAPHTLEEKESSSPPPGLPGLETMLPLLLTAVSQGRLTIDDVILRLYTNPMKIFGLRPQLDTHIEVDLDEEWIIPNSLQYSKAKWTPFAGMKVKGCVKRVVLRGETVFVDGKVLAEPGYGQDVRLQPPLSPPLSSARGMAKTHYHQSGGVESASDGPEVGSLPNRTRHDSEPTGIKVLDAPSSPHKRFNSPLRGRLRSPSPLDYRPQTPPSFDLHSDTSSSAYNDTSALPWQPMFYKRNILSVSQFNKEQLHYLFNLSQEMRKRVKKHGCLDILKGRVLGSMFYEVSTRTMCSFQAAIQRLGGTVVSLTKDSSSVMKGESLEDTVRMMDSYCDVLVLRHPEPFSAKRASVVSQRPLINAGDGIGEHPTQALLDVFTIREEIGTVNNITVTLVGDLKHGRTVHSLARLLTNYRIKLCYVCPDELSMPVEVVEEIRKKGIQQDFYTSLQEALPLTDVLYMTRIQKERFSNDEEYSKVRGCYKLTPQVLTWAKEKMIIMHPLPRLDEISVEVDSDPRAAYFRQAECGLYVRMALLAAVLGWQQSSPSQQQQ</sequence>
<evidence type="ECO:0000256" key="2">
    <source>
        <dbReference type="ARBA" id="ARBA00004812"/>
    </source>
</evidence>
<dbReference type="InterPro" id="IPR011607">
    <property type="entry name" value="MGS-like_dom"/>
</dbReference>
<keyword evidence="6" id="KW-0436">Ligase</keyword>
<reference evidence="28" key="2">
    <citation type="submission" date="2017-05" db="UniProtKB">
        <authorList>
            <consortium name="EnsemblMetazoa"/>
        </authorList>
    </citation>
    <scope>IDENTIFICATION</scope>
</reference>
<evidence type="ECO:0000256" key="22">
    <source>
        <dbReference type="ARBA" id="ARBA00048859"/>
    </source>
</evidence>
<comment type="catalytic activity">
    <reaction evidence="21">
        <text>hydrogencarbonate + L-glutamine + 2 ATP + H2O = carbamoyl phosphate + L-glutamate + 2 ADP + phosphate + 2 H(+)</text>
        <dbReference type="Rhea" id="RHEA:18633"/>
        <dbReference type="ChEBI" id="CHEBI:15377"/>
        <dbReference type="ChEBI" id="CHEBI:15378"/>
        <dbReference type="ChEBI" id="CHEBI:17544"/>
        <dbReference type="ChEBI" id="CHEBI:29985"/>
        <dbReference type="ChEBI" id="CHEBI:30616"/>
        <dbReference type="ChEBI" id="CHEBI:43474"/>
        <dbReference type="ChEBI" id="CHEBI:58228"/>
        <dbReference type="ChEBI" id="CHEBI:58359"/>
        <dbReference type="ChEBI" id="CHEBI:456216"/>
        <dbReference type="EC" id="6.3.5.5"/>
    </reaction>
</comment>
<dbReference type="Pfam" id="PF02729">
    <property type="entry name" value="OTCace_N"/>
    <property type="match status" value="1"/>
</dbReference>
<evidence type="ECO:0000256" key="16">
    <source>
        <dbReference type="ARBA" id="ARBA00043979"/>
    </source>
</evidence>
<dbReference type="PROSITE" id="PS51855">
    <property type="entry name" value="MGS"/>
    <property type="match status" value="1"/>
</dbReference>
<dbReference type="FunFam" id="3.30.470.20:FF:000001">
    <property type="entry name" value="Carbamoyl-phosphate synthase large chain"/>
    <property type="match status" value="1"/>
</dbReference>
<dbReference type="Proteomes" id="UP000007879">
    <property type="component" value="Unassembled WGS sequence"/>
</dbReference>
<comment type="pathway">
    <text evidence="4">Pyrimidine metabolism; UMP biosynthesis via de novo pathway; (S)-dihydroorotate from bicarbonate: step 3/3.</text>
</comment>
<evidence type="ECO:0000256" key="18">
    <source>
        <dbReference type="ARBA" id="ARBA00043998"/>
    </source>
</evidence>
<dbReference type="EnsemblMetazoa" id="Aqu2.1.39175_001">
    <property type="protein sequence ID" value="Aqu2.1.39175_001"/>
    <property type="gene ID" value="Aqu2.1.39175"/>
</dbReference>
<dbReference type="PANTHER" id="PTHR11405:SF5">
    <property type="entry name" value="CAD PROTEIN"/>
    <property type="match status" value="1"/>
</dbReference>
<dbReference type="Pfam" id="PF00117">
    <property type="entry name" value="GATase"/>
    <property type="match status" value="1"/>
</dbReference>
<dbReference type="Gene3D" id="3.30.470.20">
    <property type="entry name" value="ATP-grasp fold, B domain"/>
    <property type="match status" value="2"/>
</dbReference>
<dbReference type="NCBIfam" id="TIGR00670">
    <property type="entry name" value="asp_carb_tr"/>
    <property type="match status" value="1"/>
</dbReference>
<evidence type="ECO:0000256" key="17">
    <source>
        <dbReference type="ARBA" id="ARBA00043984"/>
    </source>
</evidence>
<dbReference type="FunFam" id="3.30.1490.20:FF:000001">
    <property type="entry name" value="Carbamoyl-phosphate synthase large chain"/>
    <property type="match status" value="1"/>
</dbReference>
<dbReference type="Gene3D" id="1.10.1030.10">
    <property type="entry name" value="Carbamoyl-phosphate synthetase, large subunit oligomerisation domain"/>
    <property type="match status" value="1"/>
</dbReference>
<dbReference type="SUPFAM" id="SSF51338">
    <property type="entry name" value="Composite domain of metallo-dependent hydrolases"/>
    <property type="match status" value="1"/>
</dbReference>
<evidence type="ECO:0000256" key="25">
    <source>
        <dbReference type="SAM" id="MobiDB-lite"/>
    </source>
</evidence>
<keyword evidence="12 24" id="KW-0067">ATP-binding</keyword>
<dbReference type="FunFam" id="3.30.470.20:FF:000004">
    <property type="entry name" value="Carbamoyl-phosphate synthase (glutamine-hydrolyzing)"/>
    <property type="match status" value="1"/>
</dbReference>
<evidence type="ECO:0000256" key="14">
    <source>
        <dbReference type="ARBA" id="ARBA00023268"/>
    </source>
</evidence>
<dbReference type="CDD" id="cd01744">
    <property type="entry name" value="GATase1_CPSase"/>
    <property type="match status" value="1"/>
</dbReference>
<dbReference type="InterPro" id="IPR058047">
    <property type="entry name" value="CPSase_preATP-grasp"/>
</dbReference>
<dbReference type="InterPro" id="IPR036914">
    <property type="entry name" value="MGS-like_dom_sf"/>
</dbReference>
<evidence type="ECO:0000256" key="4">
    <source>
        <dbReference type="ARBA" id="ARBA00004880"/>
    </source>
</evidence>
<dbReference type="GO" id="GO:0004070">
    <property type="term" value="F:aspartate carbamoyltransferase activity"/>
    <property type="evidence" value="ECO:0007669"/>
    <property type="project" value="UniProtKB-EC"/>
</dbReference>
<dbReference type="InterPro" id="IPR024403">
    <property type="entry name" value="DHOase_cat"/>
</dbReference>
<keyword evidence="10 24" id="KW-0547">Nucleotide-binding</keyword>
<dbReference type="PROSITE" id="PS00867">
    <property type="entry name" value="CPSASE_2"/>
    <property type="match status" value="2"/>
</dbReference>
<dbReference type="PROSITE" id="PS00866">
    <property type="entry name" value="CPSASE_1"/>
    <property type="match status" value="2"/>
</dbReference>
<evidence type="ECO:0000256" key="19">
    <source>
        <dbReference type="ARBA" id="ARBA00047359"/>
    </source>
</evidence>
<dbReference type="GO" id="GO:0006228">
    <property type="term" value="P:UTP biosynthetic process"/>
    <property type="evidence" value="ECO:0007669"/>
    <property type="project" value="TreeGrafter"/>
</dbReference>
<dbReference type="Pfam" id="PF02786">
    <property type="entry name" value="CPSase_L_D2"/>
    <property type="match status" value="2"/>
</dbReference>
<dbReference type="GO" id="GO:0004151">
    <property type="term" value="F:dihydroorotase activity"/>
    <property type="evidence" value="ECO:0007669"/>
    <property type="project" value="UniProtKB-EC"/>
</dbReference>
<evidence type="ECO:0000256" key="20">
    <source>
        <dbReference type="ARBA" id="ARBA00048492"/>
    </source>
</evidence>
<dbReference type="InterPro" id="IPR002082">
    <property type="entry name" value="Asp_carbamoyltransf"/>
</dbReference>
<dbReference type="PROSITE" id="PS50975">
    <property type="entry name" value="ATP_GRASP"/>
    <property type="match status" value="2"/>
</dbReference>
<dbReference type="GO" id="GO:0046872">
    <property type="term" value="F:metal ion binding"/>
    <property type="evidence" value="ECO:0007669"/>
    <property type="project" value="UniProtKB-KW"/>
</dbReference>
<dbReference type="SUPFAM" id="SSF51556">
    <property type="entry name" value="Metallo-dependent hydrolases"/>
    <property type="match status" value="1"/>
</dbReference>
<dbReference type="FunFam" id="3.40.50.1370:FF:000002">
    <property type="entry name" value="Aspartate carbamoyltransferase 2"/>
    <property type="match status" value="1"/>
</dbReference>
<dbReference type="PRINTS" id="PR00098">
    <property type="entry name" value="CPSASE"/>
</dbReference>
<dbReference type="InterPro" id="IPR036480">
    <property type="entry name" value="CarbP_synth_ssu_N_sf"/>
</dbReference>
<dbReference type="CDD" id="cd01423">
    <property type="entry name" value="MGS_CPS_I_III"/>
    <property type="match status" value="1"/>
</dbReference>
<dbReference type="PRINTS" id="PR00099">
    <property type="entry name" value="CPSGATASE"/>
</dbReference>
<dbReference type="NCBIfam" id="NF009475">
    <property type="entry name" value="PRK12838.1"/>
    <property type="match status" value="1"/>
</dbReference>
<organism evidence="28">
    <name type="scientific">Amphimedon queenslandica</name>
    <name type="common">Sponge</name>
    <dbReference type="NCBI Taxonomy" id="400682"/>
    <lineage>
        <taxon>Eukaryota</taxon>
        <taxon>Metazoa</taxon>
        <taxon>Porifera</taxon>
        <taxon>Demospongiae</taxon>
        <taxon>Heteroscleromorpha</taxon>
        <taxon>Haplosclerida</taxon>
        <taxon>Niphatidae</taxon>
        <taxon>Amphimedon</taxon>
    </lineage>
</organism>
<dbReference type="GO" id="GO:0006541">
    <property type="term" value="P:glutamine metabolic process"/>
    <property type="evidence" value="ECO:0007669"/>
    <property type="project" value="InterPro"/>
</dbReference>
<comment type="catalytic activity">
    <reaction evidence="19">
        <text>hydrogencarbonate + NH4(+) + 2 ATP = carbamoyl phosphate + 2 ADP + phosphate + 2 H(+)</text>
        <dbReference type="Rhea" id="RHEA:18029"/>
        <dbReference type="ChEBI" id="CHEBI:15378"/>
        <dbReference type="ChEBI" id="CHEBI:17544"/>
        <dbReference type="ChEBI" id="CHEBI:28938"/>
        <dbReference type="ChEBI" id="CHEBI:30616"/>
        <dbReference type="ChEBI" id="CHEBI:43474"/>
        <dbReference type="ChEBI" id="CHEBI:58228"/>
        <dbReference type="ChEBI" id="CHEBI:456216"/>
        <dbReference type="EC" id="6.3.4.16"/>
    </reaction>
</comment>
<dbReference type="InterPro" id="IPR002195">
    <property type="entry name" value="Dihydroorotase_CS"/>
</dbReference>
<dbReference type="Pfam" id="PF25596">
    <property type="entry name" value="CPSase_L_D1"/>
    <property type="match status" value="2"/>
</dbReference>
<gene>
    <name evidence="28" type="primary">100635388</name>
</gene>
<dbReference type="PRINTS" id="PR00100">
    <property type="entry name" value="AOTCASE"/>
</dbReference>
<comment type="pathway">
    <text evidence="2">Pyrimidine metabolism; UMP biosynthesis via de novo pathway; (S)-dihydroorotate from bicarbonate: step 1/3.</text>
</comment>
<dbReference type="SMART" id="SM01097">
    <property type="entry name" value="CPSase_sm_chain"/>
    <property type="match status" value="1"/>
</dbReference>
<dbReference type="NCBIfam" id="TIGR01368">
    <property type="entry name" value="CPSaseIIsmall"/>
    <property type="match status" value="1"/>
</dbReference>
<dbReference type="Gene3D" id="3.40.50.880">
    <property type="match status" value="1"/>
</dbReference>
<dbReference type="InterPro" id="IPR006130">
    <property type="entry name" value="Asp/Orn_carbamoylTrfase"/>
</dbReference>
<dbReference type="Gene3D" id="3.40.50.20">
    <property type="match status" value="2"/>
</dbReference>
<dbReference type="Gene3D" id="3.50.30.20">
    <property type="entry name" value="Carbamoyl-phosphate synthase small subunit, N-terminal domain"/>
    <property type="match status" value="1"/>
</dbReference>
<dbReference type="CDD" id="cd01316">
    <property type="entry name" value="CAD_DHOase"/>
    <property type="match status" value="1"/>
</dbReference>
<keyword evidence="9" id="KW-0677">Repeat</keyword>
<evidence type="ECO:0000256" key="23">
    <source>
        <dbReference type="ARBA" id="ARBA00049534"/>
    </source>
</evidence>
<dbReference type="SUPFAM" id="SSF52440">
    <property type="entry name" value="PreATP-grasp domain"/>
    <property type="match status" value="2"/>
</dbReference>
<dbReference type="OrthoDB" id="434at2759"/>
<evidence type="ECO:0000256" key="13">
    <source>
        <dbReference type="ARBA" id="ARBA00022975"/>
    </source>
</evidence>
<comment type="cofactor">
    <cofactor evidence="1">
        <name>Zn(2+)</name>
        <dbReference type="ChEBI" id="CHEBI:29105"/>
    </cofactor>
</comment>
<dbReference type="InterPro" id="IPR032466">
    <property type="entry name" value="Metal_Hydrolase"/>
</dbReference>
<feature type="region of interest" description="Disordered" evidence="25">
    <location>
        <begin position="1837"/>
        <end position="1932"/>
    </location>
</feature>